<name>A0A0C9ZDL3_9AGAM</name>
<protein>
    <submittedName>
        <fullName evidence="1">Uncharacterized protein</fullName>
    </submittedName>
</protein>
<reference evidence="1 2" key="1">
    <citation type="submission" date="2014-04" db="EMBL/GenBank/DDBJ databases">
        <authorList>
            <consortium name="DOE Joint Genome Institute"/>
            <person name="Kuo A."/>
            <person name="Ruytinx J."/>
            <person name="Rineau F."/>
            <person name="Colpaert J."/>
            <person name="Kohler A."/>
            <person name="Nagy L.G."/>
            <person name="Floudas D."/>
            <person name="Copeland A."/>
            <person name="Barry K.W."/>
            <person name="Cichocki N."/>
            <person name="Veneault-Fourrey C."/>
            <person name="LaButti K."/>
            <person name="Lindquist E.A."/>
            <person name="Lipzen A."/>
            <person name="Lundell T."/>
            <person name="Morin E."/>
            <person name="Murat C."/>
            <person name="Sun H."/>
            <person name="Tunlid A."/>
            <person name="Henrissat B."/>
            <person name="Grigoriev I.V."/>
            <person name="Hibbett D.S."/>
            <person name="Martin F."/>
            <person name="Nordberg H.P."/>
            <person name="Cantor M.N."/>
            <person name="Hua S.X."/>
        </authorList>
    </citation>
    <scope>NUCLEOTIDE SEQUENCE [LARGE SCALE GENOMIC DNA]</scope>
    <source>
        <strain evidence="1 2">UH-Slu-Lm8-n1</strain>
    </source>
</reference>
<reference evidence="2" key="2">
    <citation type="submission" date="2015-01" db="EMBL/GenBank/DDBJ databases">
        <title>Evolutionary Origins and Diversification of the Mycorrhizal Mutualists.</title>
        <authorList>
            <consortium name="DOE Joint Genome Institute"/>
            <consortium name="Mycorrhizal Genomics Consortium"/>
            <person name="Kohler A."/>
            <person name="Kuo A."/>
            <person name="Nagy L.G."/>
            <person name="Floudas D."/>
            <person name="Copeland A."/>
            <person name="Barry K.W."/>
            <person name="Cichocki N."/>
            <person name="Veneault-Fourrey C."/>
            <person name="LaButti K."/>
            <person name="Lindquist E.A."/>
            <person name="Lipzen A."/>
            <person name="Lundell T."/>
            <person name="Morin E."/>
            <person name="Murat C."/>
            <person name="Riley R."/>
            <person name="Ohm R."/>
            <person name="Sun H."/>
            <person name="Tunlid A."/>
            <person name="Henrissat B."/>
            <person name="Grigoriev I.V."/>
            <person name="Hibbett D.S."/>
            <person name="Martin F."/>
        </authorList>
    </citation>
    <scope>NUCLEOTIDE SEQUENCE [LARGE SCALE GENOMIC DNA]</scope>
    <source>
        <strain evidence="2">UH-Slu-Lm8-n1</strain>
    </source>
</reference>
<feature type="non-terminal residue" evidence="1">
    <location>
        <position position="1"/>
    </location>
</feature>
<sequence>MKVDVINMSVGAGVTTSRWHRLRIRQYLPMTRTTLIRYHASSENHCAFSLSLTSSQ</sequence>
<dbReference type="EMBL" id="KN835607">
    <property type="protein sequence ID" value="KIK35595.1"/>
    <property type="molecule type" value="Genomic_DNA"/>
</dbReference>
<organism evidence="1 2">
    <name type="scientific">Suillus luteus UH-Slu-Lm8-n1</name>
    <dbReference type="NCBI Taxonomy" id="930992"/>
    <lineage>
        <taxon>Eukaryota</taxon>
        <taxon>Fungi</taxon>
        <taxon>Dikarya</taxon>
        <taxon>Basidiomycota</taxon>
        <taxon>Agaricomycotina</taxon>
        <taxon>Agaricomycetes</taxon>
        <taxon>Agaricomycetidae</taxon>
        <taxon>Boletales</taxon>
        <taxon>Suillineae</taxon>
        <taxon>Suillaceae</taxon>
        <taxon>Suillus</taxon>
    </lineage>
</organism>
<evidence type="ECO:0000313" key="2">
    <source>
        <dbReference type="Proteomes" id="UP000054485"/>
    </source>
</evidence>
<keyword evidence="2" id="KW-1185">Reference proteome</keyword>
<accession>A0A0C9ZDL3</accession>
<proteinExistence type="predicted"/>
<gene>
    <name evidence="1" type="ORF">CY34DRAFT_812022</name>
</gene>
<evidence type="ECO:0000313" key="1">
    <source>
        <dbReference type="EMBL" id="KIK35595.1"/>
    </source>
</evidence>
<dbReference type="AlphaFoldDB" id="A0A0C9ZDL3"/>
<dbReference type="HOGENOM" id="CLU_3015781_0_0_1"/>
<dbReference type="Proteomes" id="UP000054485">
    <property type="component" value="Unassembled WGS sequence"/>
</dbReference>
<feature type="non-terminal residue" evidence="1">
    <location>
        <position position="56"/>
    </location>
</feature>
<dbReference type="InParanoid" id="A0A0C9ZDL3"/>